<proteinExistence type="predicted"/>
<organism evidence="1 2">
    <name type="scientific">Negativicoccus succinicivorans</name>
    <dbReference type="NCBI Taxonomy" id="620903"/>
    <lineage>
        <taxon>Bacteria</taxon>
        <taxon>Bacillati</taxon>
        <taxon>Bacillota</taxon>
        <taxon>Negativicutes</taxon>
        <taxon>Veillonellales</taxon>
        <taxon>Veillonellaceae</taxon>
        <taxon>Negativicoccus</taxon>
    </lineage>
</organism>
<comment type="caution">
    <text evidence="1">The sequence shown here is derived from an EMBL/GenBank/DDBJ whole genome shotgun (WGS) entry which is preliminary data.</text>
</comment>
<sequence>MEKQPEMQAEQELQNDEEVVIVEVEGPNGEEQYYAQDIIIPYSGKQFAVLVSIPDDDAPEDEEPDLILARMYTTADGEIEYVSPEEDEFEAVQKLYDDMFETEDEE</sequence>
<keyword evidence="2" id="KW-1185">Reference proteome</keyword>
<dbReference type="Pfam" id="PF06949">
    <property type="entry name" value="DUF1292"/>
    <property type="match status" value="1"/>
</dbReference>
<gene>
    <name evidence="1" type="ORF">HNR45_001182</name>
</gene>
<dbReference type="RefSeq" id="WP_235020646.1">
    <property type="nucleotide sequence ID" value="NZ_CABWNB010000004.1"/>
</dbReference>
<dbReference type="Proteomes" id="UP000591941">
    <property type="component" value="Unassembled WGS sequence"/>
</dbReference>
<accession>A0A841R3Z8</accession>
<dbReference type="AlphaFoldDB" id="A0A841R3Z8"/>
<protein>
    <recommendedName>
        <fullName evidence="3">DUF1292 domain-containing protein</fullName>
    </recommendedName>
</protein>
<name>A0A841R3Z8_9FIRM</name>
<dbReference type="GeneID" id="93486444"/>
<evidence type="ECO:0000313" key="1">
    <source>
        <dbReference type="EMBL" id="MBB6478121.1"/>
    </source>
</evidence>
<dbReference type="EMBL" id="JACHHI010000005">
    <property type="protein sequence ID" value="MBB6478121.1"/>
    <property type="molecule type" value="Genomic_DNA"/>
</dbReference>
<dbReference type="InterPro" id="IPR009711">
    <property type="entry name" value="UPF0473"/>
</dbReference>
<evidence type="ECO:0008006" key="3">
    <source>
        <dbReference type="Google" id="ProtNLM"/>
    </source>
</evidence>
<reference evidence="1 2" key="1">
    <citation type="submission" date="2020-08" db="EMBL/GenBank/DDBJ databases">
        <title>Genomic Encyclopedia of Type Strains, Phase IV (KMG-IV): sequencing the most valuable type-strain genomes for metagenomic binning, comparative biology and taxonomic classification.</title>
        <authorList>
            <person name="Goeker M."/>
        </authorList>
    </citation>
    <scope>NUCLEOTIDE SEQUENCE [LARGE SCALE GENOMIC DNA]</scope>
    <source>
        <strain evidence="1 2">DSM 21255</strain>
    </source>
</reference>
<evidence type="ECO:0000313" key="2">
    <source>
        <dbReference type="Proteomes" id="UP000591941"/>
    </source>
</evidence>